<sequence length="51" mass="6172">MRDYGEHRYITLGISCYAQVLIAVWTLRDDEIRLISSWKANTTQRRQYDHQ</sequence>
<gene>
    <name evidence="1" type="ORF">NSCAC_0821</name>
</gene>
<evidence type="ECO:0000313" key="2">
    <source>
        <dbReference type="Proteomes" id="UP000516072"/>
    </source>
</evidence>
<dbReference type="Gene3D" id="3.10.450.530">
    <property type="entry name" value="Ribonuclease toxin, BrnT, of type II toxin-antitoxin system"/>
    <property type="match status" value="1"/>
</dbReference>
<name>A0A7G1Q983_9GAMM</name>
<evidence type="ECO:0008006" key="3">
    <source>
        <dbReference type="Google" id="ProtNLM"/>
    </source>
</evidence>
<accession>A0A7G1Q983</accession>
<dbReference type="Pfam" id="PF04365">
    <property type="entry name" value="BrnT_toxin"/>
    <property type="match status" value="1"/>
</dbReference>
<keyword evidence="2" id="KW-1185">Reference proteome</keyword>
<protein>
    <recommendedName>
        <fullName evidence="3">BrnT family toxin</fullName>
    </recommendedName>
</protein>
<evidence type="ECO:0000313" key="1">
    <source>
        <dbReference type="EMBL" id="CAB1275746.1"/>
    </source>
</evidence>
<reference evidence="1 2" key="1">
    <citation type="submission" date="2020-03" db="EMBL/GenBank/DDBJ databases">
        <authorList>
            <person name="Picone N."/>
        </authorList>
    </citation>
    <scope>NUCLEOTIDE SEQUENCE [LARGE SCALE GENOMIC DNA]</scope>
    <source>
        <strain evidence="1">NSCAC1</strain>
    </source>
</reference>
<dbReference type="AlphaFoldDB" id="A0A7G1Q983"/>
<dbReference type="RefSeq" id="WP_197745125.1">
    <property type="nucleotide sequence ID" value="NZ_LR778175.1"/>
</dbReference>
<proteinExistence type="predicted"/>
<organism evidence="1 2">
    <name type="scientific">Candidatus Nitrosacidococcus tergens</name>
    <dbReference type="NCBI Taxonomy" id="553981"/>
    <lineage>
        <taxon>Bacteria</taxon>
        <taxon>Pseudomonadati</taxon>
        <taxon>Pseudomonadota</taxon>
        <taxon>Gammaproteobacteria</taxon>
        <taxon>Chromatiales</taxon>
        <taxon>Chromatiaceae</taxon>
        <taxon>Candidatus Nitrosacidococcus</taxon>
    </lineage>
</organism>
<dbReference type="InterPro" id="IPR038573">
    <property type="entry name" value="BrnT_sf"/>
</dbReference>
<dbReference type="EMBL" id="LR778175">
    <property type="protein sequence ID" value="CAB1275746.1"/>
    <property type="molecule type" value="Genomic_DNA"/>
</dbReference>
<dbReference type="Proteomes" id="UP000516072">
    <property type="component" value="Chromosome"/>
</dbReference>
<dbReference type="KEGG" id="ntg:NSCAC_0821"/>
<dbReference type="InterPro" id="IPR007460">
    <property type="entry name" value="BrnT_toxin"/>
</dbReference>